<comment type="caution">
    <text evidence="1">The sequence shown here is derived from an EMBL/GenBank/DDBJ whole genome shotgun (WGS) entry which is preliminary data.</text>
</comment>
<reference evidence="1 2" key="1">
    <citation type="submission" date="2019-08" db="EMBL/GenBank/DDBJ databases">
        <authorList>
            <person name="Wang G."/>
            <person name="Xu Z."/>
        </authorList>
    </citation>
    <scope>NUCLEOTIDE SEQUENCE [LARGE SCALE GENOMIC DNA]</scope>
    <source>
        <strain evidence="1 2">ZX</strain>
    </source>
</reference>
<gene>
    <name evidence="1" type="ORF">FYJ91_17615</name>
</gene>
<evidence type="ECO:0000313" key="2">
    <source>
        <dbReference type="Proteomes" id="UP000322077"/>
    </source>
</evidence>
<protein>
    <recommendedName>
        <fullName evidence="3">Flagellar FliJ protein</fullName>
    </recommendedName>
</protein>
<proteinExistence type="predicted"/>
<dbReference type="Proteomes" id="UP000322077">
    <property type="component" value="Unassembled WGS sequence"/>
</dbReference>
<keyword evidence="2" id="KW-1185">Reference proteome</keyword>
<dbReference type="RefSeq" id="WP_149523620.1">
    <property type="nucleotide sequence ID" value="NZ_VTOU01000004.1"/>
</dbReference>
<dbReference type="EMBL" id="VTOU01000004">
    <property type="protein sequence ID" value="TZG25080.1"/>
    <property type="molecule type" value="Genomic_DNA"/>
</dbReference>
<name>A0A5D9C1Z5_9SPHN</name>
<organism evidence="1 2">
    <name type="scientific">Sphingomonas montanisoli</name>
    <dbReference type="NCBI Taxonomy" id="2606412"/>
    <lineage>
        <taxon>Bacteria</taxon>
        <taxon>Pseudomonadati</taxon>
        <taxon>Pseudomonadota</taxon>
        <taxon>Alphaproteobacteria</taxon>
        <taxon>Sphingomonadales</taxon>
        <taxon>Sphingomonadaceae</taxon>
        <taxon>Sphingomonas</taxon>
    </lineage>
</organism>
<evidence type="ECO:0008006" key="3">
    <source>
        <dbReference type="Google" id="ProtNLM"/>
    </source>
</evidence>
<evidence type="ECO:0000313" key="1">
    <source>
        <dbReference type="EMBL" id="TZG25080.1"/>
    </source>
</evidence>
<sequence length="142" mass="15473">MKAMADRRARVARIRGAQHLLAAAEQSTADAKVAQLEMSVSRLAELRDSLTVPVGTTSGSALQNRGELAQRLDKARHSMGDAIASAKVLATQRAAERLEARQKQEGAEKLDARAGQALAAWLEQRSAIPFRRRPGHFEKGDY</sequence>
<dbReference type="AlphaFoldDB" id="A0A5D9C1Z5"/>
<accession>A0A5D9C1Z5</accession>